<reference evidence="1" key="1">
    <citation type="submission" date="2021-01" db="EMBL/GenBank/DDBJ databases">
        <authorList>
            <consortium name="Genoscope - CEA"/>
            <person name="William W."/>
        </authorList>
    </citation>
    <scope>NUCLEOTIDE SEQUENCE</scope>
</reference>
<dbReference type="OMA" id="KEYSICQ"/>
<accession>A0A8S1W090</accession>
<name>A0A8S1W090_PAROT</name>
<protein>
    <submittedName>
        <fullName evidence="1">Uncharacterized protein</fullName>
    </submittedName>
</protein>
<dbReference type="OrthoDB" id="312506at2759"/>
<organism evidence="1 2">
    <name type="scientific">Paramecium octaurelia</name>
    <dbReference type="NCBI Taxonomy" id="43137"/>
    <lineage>
        <taxon>Eukaryota</taxon>
        <taxon>Sar</taxon>
        <taxon>Alveolata</taxon>
        <taxon>Ciliophora</taxon>
        <taxon>Intramacronucleata</taxon>
        <taxon>Oligohymenophorea</taxon>
        <taxon>Peniculida</taxon>
        <taxon>Parameciidae</taxon>
        <taxon>Paramecium</taxon>
    </lineage>
</organism>
<comment type="caution">
    <text evidence="1">The sequence shown here is derived from an EMBL/GenBank/DDBJ whole genome shotgun (WGS) entry which is preliminary data.</text>
</comment>
<dbReference type="Proteomes" id="UP000683925">
    <property type="component" value="Unassembled WGS sequence"/>
</dbReference>
<dbReference type="AlphaFoldDB" id="A0A8S1W090"/>
<evidence type="ECO:0000313" key="1">
    <source>
        <dbReference type="EMBL" id="CAD8182491.1"/>
    </source>
</evidence>
<evidence type="ECO:0000313" key="2">
    <source>
        <dbReference type="Proteomes" id="UP000683925"/>
    </source>
</evidence>
<dbReference type="EMBL" id="CAJJDP010000078">
    <property type="protein sequence ID" value="CAD8182491.1"/>
    <property type="molecule type" value="Genomic_DNA"/>
</dbReference>
<gene>
    <name evidence="1" type="ORF">POCTA_138.1.T0790042</name>
</gene>
<sequence length="288" mass="34291">MWVNPRKLRACSNQPLKNAQDQQVKRKISDQQVLQLHYDPDQFKGIPKKKEKDEFKEEQNLNQILNQINIENFKCACPNHDKSILMVVLDPNLKSHERLKCSQCIVELEPNSRNMGLNKAIGITQDNYKKKKEQIEIVVECCYKDIEQIKNNLIQLKSHLINKLDQMLEITNMWMKDLQNYKEIEYNFANEIQRIVDSEDKHEIDQLLIEIKPLNMKWIPKLQSNLYQFSSFKEYSICQTLLKKLAQEKTTSIKKKEAQKSYSPFPKNQIFQKEPDFYIRQRLPSMKE</sequence>
<proteinExistence type="predicted"/>
<keyword evidence="2" id="KW-1185">Reference proteome</keyword>